<reference evidence="3" key="1">
    <citation type="journal article" date="2019" name="Int. J. Syst. Evol. Microbiol.">
        <title>The Global Catalogue of Microorganisms (GCM) 10K type strain sequencing project: providing services to taxonomists for standard genome sequencing and annotation.</title>
        <authorList>
            <consortium name="The Broad Institute Genomics Platform"/>
            <consortium name="The Broad Institute Genome Sequencing Center for Infectious Disease"/>
            <person name="Wu L."/>
            <person name="Ma J."/>
        </authorList>
    </citation>
    <scope>NUCLEOTIDE SEQUENCE [LARGE SCALE GENOMIC DNA]</scope>
    <source>
        <strain evidence="3">CECT 7184</strain>
    </source>
</reference>
<organism evidence="2 3">
    <name type="scientific">Paenimyroides ceti</name>
    <dbReference type="NCBI Taxonomy" id="395087"/>
    <lineage>
        <taxon>Bacteria</taxon>
        <taxon>Pseudomonadati</taxon>
        <taxon>Bacteroidota</taxon>
        <taxon>Flavobacteriia</taxon>
        <taxon>Flavobacteriales</taxon>
        <taxon>Flavobacteriaceae</taxon>
        <taxon>Paenimyroides</taxon>
    </lineage>
</organism>
<keyword evidence="1" id="KW-0812">Transmembrane</keyword>
<dbReference type="EMBL" id="JAUFQU010000001">
    <property type="protein sequence ID" value="MDN3708169.1"/>
    <property type="molecule type" value="Genomic_DNA"/>
</dbReference>
<feature type="transmembrane region" description="Helical" evidence="1">
    <location>
        <begin position="46"/>
        <end position="67"/>
    </location>
</feature>
<keyword evidence="3" id="KW-1185">Reference proteome</keyword>
<dbReference type="Proteomes" id="UP001242368">
    <property type="component" value="Unassembled WGS sequence"/>
</dbReference>
<comment type="caution">
    <text evidence="2">The sequence shown here is derived from an EMBL/GenBank/DDBJ whole genome shotgun (WGS) entry which is preliminary data.</text>
</comment>
<feature type="transmembrane region" description="Helical" evidence="1">
    <location>
        <begin position="115"/>
        <end position="133"/>
    </location>
</feature>
<sequence>MKKILNIILFQAVISLISGILLSKMSFIGKIGISFAYKEYTLLKTWWKAALVVFVIQLLIIGILYITKRYYAYKNFVIVSLIVFIVGLLGLFYTYIDFTTTSHKYMNSKFHSGGYVFWGGWFITCFYFFFANVKPKPSVIKEDLNDEVQNKPL</sequence>
<accession>A0ABT8CUI0</accession>
<protein>
    <recommendedName>
        <fullName evidence="4">Cytochrome d ubiquinol oxidase subunit II</fullName>
    </recommendedName>
</protein>
<evidence type="ECO:0008006" key="4">
    <source>
        <dbReference type="Google" id="ProtNLM"/>
    </source>
</evidence>
<proteinExistence type="predicted"/>
<evidence type="ECO:0000256" key="1">
    <source>
        <dbReference type="SAM" id="Phobius"/>
    </source>
</evidence>
<feature type="transmembrane region" description="Helical" evidence="1">
    <location>
        <begin position="7"/>
        <end position="26"/>
    </location>
</feature>
<feature type="transmembrane region" description="Helical" evidence="1">
    <location>
        <begin position="76"/>
        <end position="95"/>
    </location>
</feature>
<dbReference type="RefSeq" id="WP_290364051.1">
    <property type="nucleotide sequence ID" value="NZ_JAUFQU010000001.1"/>
</dbReference>
<evidence type="ECO:0000313" key="2">
    <source>
        <dbReference type="EMBL" id="MDN3708169.1"/>
    </source>
</evidence>
<evidence type="ECO:0000313" key="3">
    <source>
        <dbReference type="Proteomes" id="UP001242368"/>
    </source>
</evidence>
<gene>
    <name evidence="2" type="ORF">QW060_13745</name>
</gene>
<keyword evidence="1" id="KW-0472">Membrane</keyword>
<keyword evidence="1" id="KW-1133">Transmembrane helix</keyword>
<name>A0ABT8CUI0_9FLAO</name>